<dbReference type="InterPro" id="IPR003644">
    <property type="entry name" value="Calx_beta"/>
</dbReference>
<dbReference type="Pfam" id="PF03160">
    <property type="entry name" value="Calx-beta"/>
    <property type="match status" value="6"/>
</dbReference>
<reference evidence="5 6" key="1">
    <citation type="submission" date="2021-11" db="EMBL/GenBank/DDBJ databases">
        <authorList>
            <person name="Lee D.-H."/>
            <person name="Kim S.-B."/>
        </authorList>
    </citation>
    <scope>NUCLEOTIDE SEQUENCE [LARGE SCALE GENOMIC DNA]</scope>
    <source>
        <strain evidence="5 6">KCTC 52223</strain>
    </source>
</reference>
<keyword evidence="2" id="KW-0677">Repeat</keyword>
<dbReference type="InterPro" id="IPR026919">
    <property type="entry name" value="ADGRV1"/>
</dbReference>
<dbReference type="EMBL" id="JAJISD010000010">
    <property type="protein sequence ID" value="MCC8431464.1"/>
    <property type="molecule type" value="Genomic_DNA"/>
</dbReference>
<dbReference type="SMART" id="SM00237">
    <property type="entry name" value="Calx_beta"/>
    <property type="match status" value="5"/>
</dbReference>
<keyword evidence="6" id="KW-1185">Reference proteome</keyword>
<dbReference type="Pfam" id="PF06119">
    <property type="entry name" value="NIDO"/>
    <property type="match status" value="1"/>
</dbReference>
<gene>
    <name evidence="5" type="ORF">LJ725_21025</name>
</gene>
<evidence type="ECO:0000313" key="6">
    <source>
        <dbReference type="Proteomes" id="UP001198862"/>
    </source>
</evidence>
<evidence type="ECO:0000256" key="2">
    <source>
        <dbReference type="ARBA" id="ARBA00022737"/>
    </source>
</evidence>
<dbReference type="InterPro" id="IPR011049">
    <property type="entry name" value="Serralysin-like_metalloprot_C"/>
</dbReference>
<name>A0ABS8KZE3_9HYPH</name>
<dbReference type="PANTHER" id="PTHR46682:SF1">
    <property type="entry name" value="ADHESION G-PROTEIN COUPLED RECEPTOR V1"/>
    <property type="match status" value="1"/>
</dbReference>
<organism evidence="5 6">
    <name type="scientific">Reyranella aquatilis</name>
    <dbReference type="NCBI Taxonomy" id="2035356"/>
    <lineage>
        <taxon>Bacteria</taxon>
        <taxon>Pseudomonadati</taxon>
        <taxon>Pseudomonadota</taxon>
        <taxon>Alphaproteobacteria</taxon>
        <taxon>Hyphomicrobiales</taxon>
        <taxon>Reyranellaceae</taxon>
        <taxon>Reyranella</taxon>
    </lineage>
</organism>
<dbReference type="SMART" id="SM00539">
    <property type="entry name" value="NIDO"/>
    <property type="match status" value="1"/>
</dbReference>
<evidence type="ECO:0000259" key="4">
    <source>
        <dbReference type="PROSITE" id="PS51220"/>
    </source>
</evidence>
<evidence type="ECO:0000256" key="1">
    <source>
        <dbReference type="ARBA" id="ARBA00022729"/>
    </source>
</evidence>
<dbReference type="InterPro" id="IPR001343">
    <property type="entry name" value="Hemolysn_Ca-bd"/>
</dbReference>
<evidence type="ECO:0000256" key="3">
    <source>
        <dbReference type="ARBA" id="ARBA00022837"/>
    </source>
</evidence>
<proteinExistence type="predicted"/>
<dbReference type="InterPro" id="IPR038081">
    <property type="entry name" value="CalX-like_sf"/>
</dbReference>
<dbReference type="PRINTS" id="PR00313">
    <property type="entry name" value="CABNDNGRPT"/>
</dbReference>
<dbReference type="PROSITE" id="PS51220">
    <property type="entry name" value="NIDO"/>
    <property type="match status" value="1"/>
</dbReference>
<dbReference type="SUPFAM" id="SSF51120">
    <property type="entry name" value="beta-Roll"/>
    <property type="match status" value="2"/>
</dbReference>
<accession>A0ABS8KZE3</accession>
<dbReference type="InterPro" id="IPR003886">
    <property type="entry name" value="NIDO_dom"/>
</dbReference>
<comment type="caution">
    <text evidence="5">The sequence shown here is derived from an EMBL/GenBank/DDBJ whole genome shotgun (WGS) entry which is preliminary data.</text>
</comment>
<dbReference type="PANTHER" id="PTHR46682">
    <property type="entry name" value="ADHESION G-PROTEIN COUPLED RECEPTOR V1"/>
    <property type="match status" value="1"/>
</dbReference>
<dbReference type="Pfam" id="PF00353">
    <property type="entry name" value="HemolysinCabind"/>
    <property type="match status" value="3"/>
</dbReference>
<protein>
    <submittedName>
        <fullName evidence="5">M10 family metallopeptidase C-terminal domain-containing protein</fullName>
    </submittedName>
</protein>
<evidence type="ECO:0000313" key="5">
    <source>
        <dbReference type="EMBL" id="MCC8431464.1"/>
    </source>
</evidence>
<dbReference type="Gene3D" id="2.60.40.2030">
    <property type="match status" value="6"/>
</dbReference>
<sequence length="1293" mass="128128">MTSLVADLGGTAGFGEFSLSRNDDSSTGLIDLTPIFGAQGINFFGRYYTGFYLNNNGSVTFNAASSSFTPTAITGSTSNPVIAAYWADIDTRGGTVTPTPGGTSTGTNLLWYDLDSVTQTFTATWDDVGYYSSQTNKLNAFQLSLHKINAQGDFDITFRYENIDWTTGGASGGSNGLGGTPARAGYSAGNGVEYFELPQSGNQAALLDLENASNVGTPGTYVFAVRNGVPTVGVTVGDASVDEGNAGDSRHVSIPVYLTEASTSTVTIHYATANGTAIAGEDYVSTNGILTFAPGVTQQNILVAVTGDAIVEGNETFTVTLSNPSDNASILDGSATGTIVNDDTNPASLSIAATSADKVEGQSGSSAFTFTVTRTGDLSGASSAQWAVTGAAVSGADFSGGVLPSGTVSFAAGESSKVISIAVAGDTAVESDEAFSVTLSNASAGAVIGTASAQGTIRNDDASLSIAATSANKAEGQSGSSAFTFTVTRTGDLSGASSAQWAVAGAAVNGADFTGGVLPNGTVSFAAGESSKVISIAVAGDTTVETNEAFSVTLSNASAGTVIGTASANGNIRNDDASLSIAATSADNAEGQTGTSTFTFTVTRTGLLSGAASAHWAVSGAAVDGADFAGGVLPTGTVSFAAGESSKVISIAVAGDTLVESNEAFSVTLSSPSTGVVIGTASANGLIRNDDASLSIAATSATKAEGQSGSSAFTFTVTRTGDLSGASSAQWAVSGAAVDGADFAGGVLPTGTVSFAAGESSKVISIAVAGDTLVESNEAFSVTLSNASAGTVIGTASANGLIQNDDAALSIAATSADKGEGDLGATPFTFTITRTGDLSGSTNVGWAVTGSDVFDADFIPSDALLGSADLLSQFASDLGPFFPQIPSEGDSGLPAFSLFGGVMPSGTVSFAAGETSKTVTVWVLGETLVERDESFQVTLSNASDGAVIDTASAVGTIRNDEHPDLVLSGVSYTLPGNVPNLLLIGTDHIDGTGNALSNILIGNTGDNTLSGLGDTDYLYGLDGNDILIGGAAGAAPNQLWGGDGTDTASYAGTTGNVYADLAALAGYVDGALVDAMNSIENLAGGSGTNTLVGNADANVLTGGAGIDYLYGQGGDDVLIGGAVPGGGTNQLWGGDGSDTASYATTTGVVYADLGVQAGWVGGVLVDHMNSIENLVGGSNADTLVGDAGANRLTGGAGADVLWGRGGADVFVFSSHADSNLVTGYDTIGDFVSGVSKLDLRAFATDASHVVIQSGGASTSVYVLQSPGHFDASTDAAIALVGHNAIAITDILFS</sequence>
<dbReference type="RefSeq" id="WP_230552784.1">
    <property type="nucleotide sequence ID" value="NZ_JAJISD010000010.1"/>
</dbReference>
<feature type="domain" description="NIDO" evidence="4">
    <location>
        <begin position="84"/>
        <end position="228"/>
    </location>
</feature>
<dbReference type="Gene3D" id="2.150.10.10">
    <property type="entry name" value="Serralysin-like metalloprotease, C-terminal"/>
    <property type="match status" value="2"/>
</dbReference>
<keyword evidence="3" id="KW-0106">Calcium</keyword>
<keyword evidence="1" id="KW-0732">Signal</keyword>
<dbReference type="SUPFAM" id="SSF141072">
    <property type="entry name" value="CalX-like"/>
    <property type="match status" value="6"/>
</dbReference>
<dbReference type="Proteomes" id="UP001198862">
    <property type="component" value="Unassembled WGS sequence"/>
</dbReference>